<dbReference type="InterPro" id="IPR029069">
    <property type="entry name" value="HotDog_dom_sf"/>
</dbReference>
<dbReference type="InterPro" id="IPR006683">
    <property type="entry name" value="Thioestr_dom"/>
</dbReference>
<evidence type="ECO:0000256" key="2">
    <source>
        <dbReference type="ARBA" id="ARBA00022801"/>
    </source>
</evidence>
<accession>A0ABP9VX63</accession>
<dbReference type="SUPFAM" id="SSF54637">
    <property type="entry name" value="Thioesterase/thiol ester dehydrase-isomerase"/>
    <property type="match status" value="1"/>
</dbReference>
<keyword evidence="5" id="KW-1185">Reference proteome</keyword>
<name>A0ABP9VX63_9BACT</name>
<dbReference type="EMBL" id="BAABRO010000016">
    <property type="protein sequence ID" value="GAA5509732.1"/>
    <property type="molecule type" value="Genomic_DNA"/>
</dbReference>
<dbReference type="RefSeq" id="WP_345687046.1">
    <property type="nucleotide sequence ID" value="NZ_BAABRO010000016.1"/>
</dbReference>
<dbReference type="InterPro" id="IPR008272">
    <property type="entry name" value="HB-CoA_thioesterase_AS"/>
</dbReference>
<sequence>MFTTQRQVEFRDTDAAGIVHFSAFFPMMEAAEHAMLRSLGISVMARPDDSGHPSGLQSAESPPHVTWPRVSAHCDYRAAARFEDILNIAVTVLRLGNSSVEYGIRFSRSASADHPEQSDPSSPTLIAEGRLTAVCCTLSPGGKLKKTPIPEDLRKLLAKHLDSQTFSADQA</sequence>
<evidence type="ECO:0000259" key="3">
    <source>
        <dbReference type="Pfam" id="PF03061"/>
    </source>
</evidence>
<keyword evidence="2 4" id="KW-0378">Hydrolase</keyword>
<organism evidence="4 5">
    <name type="scientific">Novipirellula caenicola</name>
    <dbReference type="NCBI Taxonomy" id="1536901"/>
    <lineage>
        <taxon>Bacteria</taxon>
        <taxon>Pseudomonadati</taxon>
        <taxon>Planctomycetota</taxon>
        <taxon>Planctomycetia</taxon>
        <taxon>Pirellulales</taxon>
        <taxon>Pirellulaceae</taxon>
        <taxon>Novipirellula</taxon>
    </lineage>
</organism>
<dbReference type="Pfam" id="PF03061">
    <property type="entry name" value="4HBT"/>
    <property type="match status" value="1"/>
</dbReference>
<dbReference type="GO" id="GO:0016787">
    <property type="term" value="F:hydrolase activity"/>
    <property type="evidence" value="ECO:0007669"/>
    <property type="project" value="UniProtKB-KW"/>
</dbReference>
<comment type="similarity">
    <text evidence="1">Belongs to the 4-hydroxybenzoyl-CoA thioesterase family.</text>
</comment>
<proteinExistence type="inferred from homology"/>
<feature type="domain" description="Thioesterase" evidence="3">
    <location>
        <begin position="17"/>
        <end position="108"/>
    </location>
</feature>
<protein>
    <submittedName>
        <fullName evidence="4">1,4-dihydroxy-2-naphthoyl-CoA hydrolase</fullName>
    </submittedName>
</protein>
<reference evidence="4 5" key="1">
    <citation type="submission" date="2024-02" db="EMBL/GenBank/DDBJ databases">
        <title>Rhodopirellula caenicola NBRC 110016.</title>
        <authorList>
            <person name="Ichikawa N."/>
            <person name="Katano-Makiyama Y."/>
            <person name="Hidaka K."/>
        </authorList>
    </citation>
    <scope>NUCLEOTIDE SEQUENCE [LARGE SCALE GENOMIC DNA]</scope>
    <source>
        <strain evidence="4 5">NBRC 110016</strain>
    </source>
</reference>
<dbReference type="Proteomes" id="UP001416858">
    <property type="component" value="Unassembled WGS sequence"/>
</dbReference>
<dbReference type="PROSITE" id="PS01328">
    <property type="entry name" value="4HBCOA_THIOESTERASE"/>
    <property type="match status" value="1"/>
</dbReference>
<evidence type="ECO:0000313" key="5">
    <source>
        <dbReference type="Proteomes" id="UP001416858"/>
    </source>
</evidence>
<dbReference type="CDD" id="cd00586">
    <property type="entry name" value="4HBT"/>
    <property type="match status" value="1"/>
</dbReference>
<dbReference type="Gene3D" id="3.10.129.10">
    <property type="entry name" value="Hotdog Thioesterase"/>
    <property type="match status" value="1"/>
</dbReference>
<comment type="caution">
    <text evidence="4">The sequence shown here is derived from an EMBL/GenBank/DDBJ whole genome shotgun (WGS) entry which is preliminary data.</text>
</comment>
<evidence type="ECO:0000313" key="4">
    <source>
        <dbReference type="EMBL" id="GAA5509732.1"/>
    </source>
</evidence>
<evidence type="ECO:0000256" key="1">
    <source>
        <dbReference type="ARBA" id="ARBA00005953"/>
    </source>
</evidence>
<gene>
    <name evidence="4" type="ORF">Rcae01_05235</name>
</gene>